<organism evidence="3 4">
    <name type="scientific">Paenibacillus lemnae</name>
    <dbReference type="NCBI Taxonomy" id="1330551"/>
    <lineage>
        <taxon>Bacteria</taxon>
        <taxon>Bacillati</taxon>
        <taxon>Bacillota</taxon>
        <taxon>Bacilli</taxon>
        <taxon>Bacillales</taxon>
        <taxon>Paenibacillaceae</taxon>
        <taxon>Paenibacillus</taxon>
    </lineage>
</organism>
<dbReference type="PANTHER" id="PTHR30204">
    <property type="entry name" value="REDOX-CYCLING DRUG-SENSING TRANSCRIPTIONAL ACTIVATOR SOXR"/>
    <property type="match status" value="1"/>
</dbReference>
<dbReference type="InterPro" id="IPR000551">
    <property type="entry name" value="MerR-type_HTH_dom"/>
</dbReference>
<dbReference type="PRINTS" id="PR00040">
    <property type="entry name" value="HTHMERR"/>
</dbReference>
<dbReference type="EMBL" id="JABBPN010000036">
    <property type="protein sequence ID" value="NMO98253.1"/>
    <property type="molecule type" value="Genomic_DNA"/>
</dbReference>
<gene>
    <name evidence="3" type="ORF">HII30_21100</name>
</gene>
<feature type="domain" description="HTH merR-type" evidence="2">
    <location>
        <begin position="1"/>
        <end position="69"/>
    </location>
</feature>
<dbReference type="InterPro" id="IPR009061">
    <property type="entry name" value="DNA-bd_dom_put_sf"/>
</dbReference>
<name>A0A848MDU2_PAELE</name>
<sequence length="124" mass="14705">MTIQQAAELTGLSVHTLRYYERIGLMDPIPRAKNGHRVYQEHDFEWIVLLAKLRSTGMPIVLMQRFADMMRLGDSGIPKRRKLLEDHQQKLIEQAQTIHQTLDILRDKIDYYRSWEEETQINRG</sequence>
<dbReference type="GO" id="GO:0003677">
    <property type="term" value="F:DNA binding"/>
    <property type="evidence" value="ECO:0007669"/>
    <property type="project" value="UniProtKB-KW"/>
</dbReference>
<proteinExistence type="predicted"/>
<reference evidence="3 4" key="1">
    <citation type="submission" date="2020-04" db="EMBL/GenBank/DDBJ databases">
        <title>Paenibacillus algicola sp. nov., a novel marine bacterium producing alginate lyase.</title>
        <authorList>
            <person name="Huang H."/>
        </authorList>
    </citation>
    <scope>NUCLEOTIDE SEQUENCE [LARGE SCALE GENOMIC DNA]</scope>
    <source>
        <strain evidence="3 4">L7-75</strain>
    </source>
</reference>
<dbReference type="PROSITE" id="PS50937">
    <property type="entry name" value="HTH_MERR_2"/>
    <property type="match status" value="1"/>
</dbReference>
<protein>
    <submittedName>
        <fullName evidence="3">MerR family transcriptional regulator</fullName>
    </submittedName>
</protein>
<evidence type="ECO:0000313" key="4">
    <source>
        <dbReference type="Proteomes" id="UP000565468"/>
    </source>
</evidence>
<dbReference type="PANTHER" id="PTHR30204:SF98">
    <property type="entry name" value="HTH-TYPE TRANSCRIPTIONAL REGULATOR ADHR"/>
    <property type="match status" value="1"/>
</dbReference>
<dbReference type="AlphaFoldDB" id="A0A848MDU2"/>
<dbReference type="Proteomes" id="UP000565468">
    <property type="component" value="Unassembled WGS sequence"/>
</dbReference>
<dbReference type="Pfam" id="PF00376">
    <property type="entry name" value="MerR"/>
    <property type="match status" value="1"/>
</dbReference>
<keyword evidence="4" id="KW-1185">Reference proteome</keyword>
<dbReference type="CDD" id="cd01109">
    <property type="entry name" value="HTH_YyaN"/>
    <property type="match status" value="1"/>
</dbReference>
<evidence type="ECO:0000256" key="1">
    <source>
        <dbReference type="ARBA" id="ARBA00023125"/>
    </source>
</evidence>
<evidence type="ECO:0000259" key="2">
    <source>
        <dbReference type="PROSITE" id="PS50937"/>
    </source>
</evidence>
<dbReference type="SUPFAM" id="SSF46955">
    <property type="entry name" value="Putative DNA-binding domain"/>
    <property type="match status" value="1"/>
</dbReference>
<accession>A0A848MDU2</accession>
<keyword evidence="1" id="KW-0238">DNA-binding</keyword>
<dbReference type="GO" id="GO:0003700">
    <property type="term" value="F:DNA-binding transcription factor activity"/>
    <property type="evidence" value="ECO:0007669"/>
    <property type="project" value="InterPro"/>
</dbReference>
<dbReference type="Gene3D" id="1.10.1660.10">
    <property type="match status" value="1"/>
</dbReference>
<comment type="caution">
    <text evidence="3">The sequence shown here is derived from an EMBL/GenBank/DDBJ whole genome shotgun (WGS) entry which is preliminary data.</text>
</comment>
<dbReference type="SMART" id="SM00422">
    <property type="entry name" value="HTH_MERR"/>
    <property type="match status" value="1"/>
</dbReference>
<evidence type="ECO:0000313" key="3">
    <source>
        <dbReference type="EMBL" id="NMO98253.1"/>
    </source>
</evidence>
<dbReference type="InterPro" id="IPR047057">
    <property type="entry name" value="MerR_fam"/>
</dbReference>